<feature type="region of interest" description="Disordered" evidence="1">
    <location>
        <begin position="36"/>
        <end position="58"/>
    </location>
</feature>
<sequence>MIVINQRVSETSPSTLLKKKENHINNLGSSIQNHIQQKVTEQSTDPISSKSTKQQRLRIPQMQKLPLSDVGVKACLQSLQRRTKRSLGPVTRTDRATPTEPRWRESRDGKESSDDKRADDGERPSE</sequence>
<feature type="compositionally biased region" description="Basic and acidic residues" evidence="1">
    <location>
        <begin position="92"/>
        <end position="126"/>
    </location>
</feature>
<dbReference type="EMBL" id="JAYWIO010000001">
    <property type="protein sequence ID" value="KAK7287361.1"/>
    <property type="molecule type" value="Genomic_DNA"/>
</dbReference>
<feature type="compositionally biased region" description="Polar residues" evidence="1">
    <location>
        <begin position="36"/>
        <end position="54"/>
    </location>
</feature>
<accession>A0AAN9P7B0</accession>
<reference evidence="2 3" key="1">
    <citation type="submission" date="2024-01" db="EMBL/GenBank/DDBJ databases">
        <title>The genomes of 5 underutilized Papilionoideae crops provide insights into root nodulation and disease resistanc.</title>
        <authorList>
            <person name="Yuan L."/>
        </authorList>
    </citation>
    <scope>NUCLEOTIDE SEQUENCE [LARGE SCALE GENOMIC DNA]</scope>
    <source>
        <strain evidence="2">ZHUSHIDOU_FW_LH</strain>
        <tissue evidence="2">Leaf</tissue>
    </source>
</reference>
<gene>
    <name evidence="2" type="ORF">RIF29_00633</name>
</gene>
<evidence type="ECO:0000313" key="2">
    <source>
        <dbReference type="EMBL" id="KAK7287361.1"/>
    </source>
</evidence>
<dbReference type="AlphaFoldDB" id="A0AAN9P7B0"/>
<evidence type="ECO:0000256" key="1">
    <source>
        <dbReference type="SAM" id="MobiDB-lite"/>
    </source>
</evidence>
<comment type="caution">
    <text evidence="2">The sequence shown here is derived from an EMBL/GenBank/DDBJ whole genome shotgun (WGS) entry which is preliminary data.</text>
</comment>
<keyword evidence="3" id="KW-1185">Reference proteome</keyword>
<dbReference type="Proteomes" id="UP001372338">
    <property type="component" value="Unassembled WGS sequence"/>
</dbReference>
<evidence type="ECO:0000313" key="3">
    <source>
        <dbReference type="Proteomes" id="UP001372338"/>
    </source>
</evidence>
<feature type="region of interest" description="Disordered" evidence="1">
    <location>
        <begin position="79"/>
        <end position="126"/>
    </location>
</feature>
<protein>
    <submittedName>
        <fullName evidence="2">Uncharacterized protein</fullName>
    </submittedName>
</protein>
<proteinExistence type="predicted"/>
<name>A0AAN9P7B0_CROPI</name>
<organism evidence="2 3">
    <name type="scientific">Crotalaria pallida</name>
    <name type="common">Smooth rattlebox</name>
    <name type="synonym">Crotalaria striata</name>
    <dbReference type="NCBI Taxonomy" id="3830"/>
    <lineage>
        <taxon>Eukaryota</taxon>
        <taxon>Viridiplantae</taxon>
        <taxon>Streptophyta</taxon>
        <taxon>Embryophyta</taxon>
        <taxon>Tracheophyta</taxon>
        <taxon>Spermatophyta</taxon>
        <taxon>Magnoliopsida</taxon>
        <taxon>eudicotyledons</taxon>
        <taxon>Gunneridae</taxon>
        <taxon>Pentapetalae</taxon>
        <taxon>rosids</taxon>
        <taxon>fabids</taxon>
        <taxon>Fabales</taxon>
        <taxon>Fabaceae</taxon>
        <taxon>Papilionoideae</taxon>
        <taxon>50 kb inversion clade</taxon>
        <taxon>genistoids sensu lato</taxon>
        <taxon>core genistoids</taxon>
        <taxon>Crotalarieae</taxon>
        <taxon>Crotalaria</taxon>
    </lineage>
</organism>